<dbReference type="Proteomes" id="UP000800200">
    <property type="component" value="Unassembled WGS sequence"/>
</dbReference>
<feature type="transmembrane region" description="Helical" evidence="1">
    <location>
        <begin position="136"/>
        <end position="158"/>
    </location>
</feature>
<evidence type="ECO:0000313" key="3">
    <source>
        <dbReference type="Proteomes" id="UP000800200"/>
    </source>
</evidence>
<keyword evidence="1" id="KW-0472">Membrane</keyword>
<name>A0A6A6DSZ2_9PEZI</name>
<evidence type="ECO:0000313" key="2">
    <source>
        <dbReference type="EMBL" id="KAF2181318.1"/>
    </source>
</evidence>
<dbReference type="OrthoDB" id="3937007at2759"/>
<feature type="transmembrane region" description="Helical" evidence="1">
    <location>
        <begin position="179"/>
        <end position="201"/>
    </location>
</feature>
<dbReference type="EMBL" id="ML994653">
    <property type="protein sequence ID" value="KAF2181318.1"/>
    <property type="molecule type" value="Genomic_DNA"/>
</dbReference>
<proteinExistence type="predicted"/>
<feature type="transmembrane region" description="Helical" evidence="1">
    <location>
        <begin position="111"/>
        <end position="130"/>
    </location>
</feature>
<keyword evidence="1" id="KW-1133">Transmembrane helix</keyword>
<sequence length="309" mass="34354">MLTHTLTEMVVLSFLSIAILPYIPFQIFLAQPTLASPAPRPFNFMNLTYEHFLPQRGQNGTIGEELKCYSLPFGGIGFASHILTYWTVAFLFAERKPLPPFSKLRHSTWDIWIAIISLVICAPIAGFTIFRCIVRWQFVLITVWKTTMSLTLAVVGLHRSLRLRKPKNYNGKAEPSKGIYAWLVLYGLGTIVGLVGLFSLVSQTIRSNAKVRIITIVFGTVTFAICVLVICTIVLMILDEDESKAYAAGWGIGLLPVVLVLGVGILAAFYSDWILGAIASNNWTGAPSGNNTWLYWAYFAAKRLPLLSF</sequence>
<dbReference type="AlphaFoldDB" id="A0A6A6DSZ2"/>
<feature type="transmembrane region" description="Helical" evidence="1">
    <location>
        <begin position="213"/>
        <end position="238"/>
    </location>
</feature>
<reference evidence="2" key="1">
    <citation type="journal article" date="2020" name="Stud. Mycol.">
        <title>101 Dothideomycetes genomes: a test case for predicting lifestyles and emergence of pathogens.</title>
        <authorList>
            <person name="Haridas S."/>
            <person name="Albert R."/>
            <person name="Binder M."/>
            <person name="Bloem J."/>
            <person name="Labutti K."/>
            <person name="Salamov A."/>
            <person name="Andreopoulos B."/>
            <person name="Baker S."/>
            <person name="Barry K."/>
            <person name="Bills G."/>
            <person name="Bluhm B."/>
            <person name="Cannon C."/>
            <person name="Castanera R."/>
            <person name="Culley D."/>
            <person name="Daum C."/>
            <person name="Ezra D."/>
            <person name="Gonzalez J."/>
            <person name="Henrissat B."/>
            <person name="Kuo A."/>
            <person name="Liang C."/>
            <person name="Lipzen A."/>
            <person name="Lutzoni F."/>
            <person name="Magnuson J."/>
            <person name="Mondo S."/>
            <person name="Nolan M."/>
            <person name="Ohm R."/>
            <person name="Pangilinan J."/>
            <person name="Park H.-J."/>
            <person name="Ramirez L."/>
            <person name="Alfaro M."/>
            <person name="Sun H."/>
            <person name="Tritt A."/>
            <person name="Yoshinaga Y."/>
            <person name="Zwiers L.-H."/>
            <person name="Turgeon B."/>
            <person name="Goodwin S."/>
            <person name="Spatafora J."/>
            <person name="Crous P."/>
            <person name="Grigoriev I."/>
        </authorList>
    </citation>
    <scope>NUCLEOTIDE SEQUENCE</scope>
    <source>
        <strain evidence="2">CBS 207.26</strain>
    </source>
</reference>
<keyword evidence="1" id="KW-0812">Transmembrane</keyword>
<keyword evidence="3" id="KW-1185">Reference proteome</keyword>
<protein>
    <submittedName>
        <fullName evidence="2">Uncharacterized protein</fullName>
    </submittedName>
</protein>
<feature type="transmembrane region" description="Helical" evidence="1">
    <location>
        <begin position="69"/>
        <end position="91"/>
    </location>
</feature>
<organism evidence="2 3">
    <name type="scientific">Zopfia rhizophila CBS 207.26</name>
    <dbReference type="NCBI Taxonomy" id="1314779"/>
    <lineage>
        <taxon>Eukaryota</taxon>
        <taxon>Fungi</taxon>
        <taxon>Dikarya</taxon>
        <taxon>Ascomycota</taxon>
        <taxon>Pezizomycotina</taxon>
        <taxon>Dothideomycetes</taxon>
        <taxon>Dothideomycetes incertae sedis</taxon>
        <taxon>Zopfiaceae</taxon>
        <taxon>Zopfia</taxon>
    </lineage>
</organism>
<gene>
    <name evidence="2" type="ORF">K469DRAFT_261765</name>
</gene>
<evidence type="ECO:0000256" key="1">
    <source>
        <dbReference type="SAM" id="Phobius"/>
    </source>
</evidence>
<accession>A0A6A6DSZ2</accession>
<feature type="transmembrane region" description="Helical" evidence="1">
    <location>
        <begin position="245"/>
        <end position="270"/>
    </location>
</feature>